<dbReference type="InterPro" id="IPR029501">
    <property type="entry name" value="EndoU_bac"/>
</dbReference>
<dbReference type="HOGENOM" id="CLU_778307_0_0_3"/>
<feature type="domain" description="Bacterial EndoU nuclease" evidence="3">
    <location>
        <begin position="220"/>
        <end position="350"/>
    </location>
</feature>
<reference evidence="5" key="1">
    <citation type="journal article" date="2011" name="MBio">
        <title>Novel metabolic attributes of the genus Cyanothece, comprising a group of unicellular nitrogen-fixing Cyanobacteria.</title>
        <authorList>
            <person name="Bandyopadhyay A."/>
            <person name="Elvitigala T."/>
            <person name="Welsh E."/>
            <person name="Stockel J."/>
            <person name="Liberton M."/>
            <person name="Min H."/>
            <person name="Sherman L.A."/>
            <person name="Pakrasi H.B."/>
        </authorList>
    </citation>
    <scope>NUCLEOTIDE SEQUENCE [LARGE SCALE GENOMIC DNA]</scope>
    <source>
        <strain evidence="5">PCC 7424</strain>
    </source>
</reference>
<dbReference type="RefSeq" id="WP_012597625.1">
    <property type="nucleotide sequence ID" value="NC_011729.1"/>
</dbReference>
<feature type="transmembrane region" description="Helical" evidence="2">
    <location>
        <begin position="12"/>
        <end position="31"/>
    </location>
</feature>
<evidence type="ECO:0000313" key="4">
    <source>
        <dbReference type="EMBL" id="ACK68675.1"/>
    </source>
</evidence>
<dbReference type="GO" id="GO:0004519">
    <property type="term" value="F:endonuclease activity"/>
    <property type="evidence" value="ECO:0007669"/>
    <property type="project" value="InterPro"/>
</dbReference>
<dbReference type="AlphaFoldDB" id="B7KAK3"/>
<accession>B7KAK3</accession>
<evidence type="ECO:0000256" key="1">
    <source>
        <dbReference type="ARBA" id="ARBA00022801"/>
    </source>
</evidence>
<dbReference type="Proteomes" id="UP000002384">
    <property type="component" value="Chromosome"/>
</dbReference>
<dbReference type="KEGG" id="cyc:PCC7424_0206"/>
<name>B7KAK3_GLOC7</name>
<keyword evidence="2" id="KW-1133">Transmembrane helix</keyword>
<dbReference type="STRING" id="65393.PCC7424_0206"/>
<dbReference type="eggNOG" id="ENOG502ZA3K">
    <property type="taxonomic scope" value="Bacteria"/>
</dbReference>
<sequence>MTIADFLKKLNYVLCLGLFTIIIGLICFNFLPSPAWAQASYNGTFTLTQACDGTTSIRGSNPIALNIGTSYQAVGLNRPNNPTHVYITVPDTNNRWVALGCGELNPPVVVVVVPDNTQSNGNDLNQTLMPFFDDDPSSTFNSVGLDITPPAPILNEFDLAINRLCGDPGTVVSRADFQATLNQFPTVLANIKDFVGGSLVDGRTADDEFLDDLTDVWFNVHGFDHVFCGEPGRNIGGLHFAGRYLDLQQRGLAGVLRGSESRAEVLPNAVYTLGVVMLVDGNPVSSAIKGYAYSLNAEELLALGAKAYEDNPSTGSTNQVCLVGITDEGNTFYNVFVAREGGIRTFYSDATPDFDRTRECNVLVYETSTGNA</sequence>
<dbReference type="GO" id="GO:0016787">
    <property type="term" value="F:hydrolase activity"/>
    <property type="evidence" value="ECO:0007669"/>
    <property type="project" value="UniProtKB-KW"/>
</dbReference>
<evidence type="ECO:0000256" key="2">
    <source>
        <dbReference type="SAM" id="Phobius"/>
    </source>
</evidence>
<organism evidence="4 5">
    <name type="scientific">Gloeothece citriformis (strain PCC 7424)</name>
    <name type="common">Cyanothece sp. (strain PCC 7424)</name>
    <dbReference type="NCBI Taxonomy" id="65393"/>
    <lineage>
        <taxon>Bacteria</taxon>
        <taxon>Bacillati</taxon>
        <taxon>Cyanobacteriota</taxon>
        <taxon>Cyanophyceae</taxon>
        <taxon>Oscillatoriophycideae</taxon>
        <taxon>Chroococcales</taxon>
        <taxon>Aphanothecaceae</taxon>
        <taxon>Gloeothece</taxon>
        <taxon>Gloeothece citriformis</taxon>
    </lineage>
</organism>
<evidence type="ECO:0000313" key="5">
    <source>
        <dbReference type="Proteomes" id="UP000002384"/>
    </source>
</evidence>
<dbReference type="OrthoDB" id="570830at2"/>
<protein>
    <recommendedName>
        <fullName evidence="3">Bacterial EndoU nuclease domain-containing protein</fullName>
    </recommendedName>
</protein>
<keyword evidence="1" id="KW-0378">Hydrolase</keyword>
<dbReference type="GO" id="GO:0004540">
    <property type="term" value="F:RNA nuclease activity"/>
    <property type="evidence" value="ECO:0007669"/>
    <property type="project" value="UniProtKB-ARBA"/>
</dbReference>
<gene>
    <name evidence="4" type="ordered locus">PCC7424_0206</name>
</gene>
<dbReference type="EMBL" id="CP001291">
    <property type="protein sequence ID" value="ACK68675.1"/>
    <property type="molecule type" value="Genomic_DNA"/>
</dbReference>
<dbReference type="Pfam" id="PF14436">
    <property type="entry name" value="EndoU_bacteria"/>
    <property type="match status" value="1"/>
</dbReference>
<keyword evidence="2" id="KW-0812">Transmembrane</keyword>
<dbReference type="InterPro" id="IPR037227">
    <property type="entry name" value="EndoU-like"/>
</dbReference>
<keyword evidence="2" id="KW-0472">Membrane</keyword>
<keyword evidence="5" id="KW-1185">Reference proteome</keyword>
<proteinExistence type="predicted"/>
<evidence type="ECO:0000259" key="3">
    <source>
        <dbReference type="Pfam" id="PF14436"/>
    </source>
</evidence>
<dbReference type="SUPFAM" id="SSF142877">
    <property type="entry name" value="EndoU-like"/>
    <property type="match status" value="1"/>
</dbReference>